<reference evidence="1 2" key="1">
    <citation type="submission" date="2020-05" db="EMBL/GenBank/DDBJ databases">
        <title>Complete genome sequence of Deefgea sp. D17.</title>
        <authorList>
            <person name="Bae J.-W."/>
            <person name="Han J.E."/>
        </authorList>
    </citation>
    <scope>NUCLEOTIDE SEQUENCE [LARGE SCALE GENOMIC DNA]</scope>
    <source>
        <strain evidence="1 2">D17</strain>
    </source>
</reference>
<dbReference type="InterPro" id="IPR037026">
    <property type="entry name" value="Vgr_OB-fold_dom_sf"/>
</dbReference>
<accession>A0A6M8SWQ4</accession>
<proteinExistence type="predicted"/>
<dbReference type="RefSeq" id="WP_173534537.1">
    <property type="nucleotide sequence ID" value="NZ_CP054143.1"/>
</dbReference>
<organism evidence="1 2">
    <name type="scientific">Deefgea piscis</name>
    <dbReference type="NCBI Taxonomy" id="2739061"/>
    <lineage>
        <taxon>Bacteria</taxon>
        <taxon>Pseudomonadati</taxon>
        <taxon>Pseudomonadota</taxon>
        <taxon>Betaproteobacteria</taxon>
        <taxon>Neisseriales</taxon>
        <taxon>Chitinibacteraceae</taxon>
        <taxon>Deefgea</taxon>
    </lineage>
</organism>
<dbReference type="Gene3D" id="2.40.50.230">
    <property type="entry name" value="Gp5 N-terminal domain"/>
    <property type="match status" value="1"/>
</dbReference>
<protein>
    <submittedName>
        <fullName evidence="1">Phage baseplate assembly protein V</fullName>
    </submittedName>
</protein>
<dbReference type="EMBL" id="CP054143">
    <property type="protein sequence ID" value="QKJ68036.1"/>
    <property type="molecule type" value="Genomic_DNA"/>
</dbReference>
<dbReference type="NCBIfam" id="TIGR01644">
    <property type="entry name" value="phage_P2_V"/>
    <property type="match status" value="1"/>
</dbReference>
<name>A0A6M8SWQ4_9NEIS</name>
<keyword evidence="2" id="KW-1185">Reference proteome</keyword>
<sequence length="200" mass="20542">MSEQAGLLKFGSVSAVESPRVRVLFADLDGMISAPLQVIFARSIGDRHFDLPKLGEPVACLMDVNMEFGVVIGCVYTDANAPPTSDVNKVVREFEDGGKIEYDRSNGKYTLKAIGDVSIDAGGKVEIIAAESITLKAPTITLDAPMTTITGALSSGGAGGNATFGGSVQASGDVKAGSISLQQHTHGGVLSGSSNTAVPK</sequence>
<evidence type="ECO:0000313" key="2">
    <source>
        <dbReference type="Proteomes" id="UP000504844"/>
    </source>
</evidence>
<dbReference type="InterPro" id="IPR013046">
    <property type="entry name" value="GpV/Gp45"/>
</dbReference>
<dbReference type="Pfam" id="PF18946">
    <property type="entry name" value="Apex"/>
    <property type="match status" value="1"/>
</dbReference>
<gene>
    <name evidence="1" type="ORF">HQN60_15630</name>
</gene>
<dbReference type="AlphaFoldDB" id="A0A6M8SWQ4"/>
<dbReference type="Proteomes" id="UP000504844">
    <property type="component" value="Chromosome"/>
</dbReference>
<evidence type="ECO:0000313" key="1">
    <source>
        <dbReference type="EMBL" id="QKJ68036.1"/>
    </source>
</evidence>
<dbReference type="Gene3D" id="6.20.150.10">
    <property type="match status" value="1"/>
</dbReference>
<dbReference type="KEGG" id="dee:HQN60_15630"/>
<dbReference type="InterPro" id="IPR044033">
    <property type="entry name" value="GpV-like_apex"/>
</dbReference>